<reference evidence="2 3" key="2">
    <citation type="submission" date="2019-04" db="EMBL/GenBank/DDBJ databases">
        <title>The genome sequence of big-headed turtle.</title>
        <authorList>
            <person name="Gong S."/>
        </authorList>
    </citation>
    <scope>NUCLEOTIDE SEQUENCE [LARGE SCALE GENOMIC DNA]</scope>
    <source>
        <strain evidence="2">DO16091913</strain>
        <tissue evidence="2">Muscle</tissue>
    </source>
</reference>
<evidence type="ECO:0000313" key="2">
    <source>
        <dbReference type="EMBL" id="TFK15386.1"/>
    </source>
</evidence>
<dbReference type="Proteomes" id="UP000297703">
    <property type="component" value="Unassembled WGS sequence"/>
</dbReference>
<accession>A0A4D9EXM7</accession>
<feature type="chain" id="PRO_5020028419" evidence="1">
    <location>
        <begin position="24"/>
        <end position="128"/>
    </location>
</feature>
<name>A0A4D9EXM7_9SAUR</name>
<sequence length="128" mass="15070">MIQKAKTFLKKWIIISWCCYILAHKNPRALRVFRKWIITQWEIFTGKESIWACNSETILDLSVIGLLGVRKVLLFRINLQTTQSTLLFDISMCSQLLMNPEMHLFTVSELVLRQHGLYYTTGQLYPLF</sequence>
<keyword evidence="3" id="KW-1185">Reference proteome</keyword>
<dbReference type="AlphaFoldDB" id="A0A4D9EXM7"/>
<organism evidence="2 3">
    <name type="scientific">Platysternon megacephalum</name>
    <name type="common">big-headed turtle</name>
    <dbReference type="NCBI Taxonomy" id="55544"/>
    <lineage>
        <taxon>Eukaryota</taxon>
        <taxon>Metazoa</taxon>
        <taxon>Chordata</taxon>
        <taxon>Craniata</taxon>
        <taxon>Vertebrata</taxon>
        <taxon>Euteleostomi</taxon>
        <taxon>Archelosauria</taxon>
        <taxon>Testudinata</taxon>
        <taxon>Testudines</taxon>
        <taxon>Cryptodira</taxon>
        <taxon>Durocryptodira</taxon>
        <taxon>Testudinoidea</taxon>
        <taxon>Platysternidae</taxon>
        <taxon>Platysternon</taxon>
    </lineage>
</organism>
<protein>
    <submittedName>
        <fullName evidence="2">Nucleolar and spindle-associated protein 1</fullName>
    </submittedName>
</protein>
<evidence type="ECO:0000256" key="1">
    <source>
        <dbReference type="SAM" id="SignalP"/>
    </source>
</evidence>
<feature type="signal peptide" evidence="1">
    <location>
        <begin position="1"/>
        <end position="23"/>
    </location>
</feature>
<evidence type="ECO:0000313" key="3">
    <source>
        <dbReference type="Proteomes" id="UP000297703"/>
    </source>
</evidence>
<dbReference type="EMBL" id="QXTE01000005">
    <property type="protein sequence ID" value="TFK15386.1"/>
    <property type="molecule type" value="Genomic_DNA"/>
</dbReference>
<keyword evidence="1" id="KW-0732">Signal</keyword>
<gene>
    <name evidence="2" type="ORF">DR999_PMT01152</name>
</gene>
<comment type="caution">
    <text evidence="2">The sequence shown here is derived from an EMBL/GenBank/DDBJ whole genome shotgun (WGS) entry which is preliminary data.</text>
</comment>
<reference evidence="2 3" key="1">
    <citation type="submission" date="2019-04" db="EMBL/GenBank/DDBJ databases">
        <title>Draft genome of the big-headed turtle Platysternon megacephalum.</title>
        <authorList>
            <person name="Gong S."/>
        </authorList>
    </citation>
    <scope>NUCLEOTIDE SEQUENCE [LARGE SCALE GENOMIC DNA]</scope>
    <source>
        <strain evidence="2">DO16091913</strain>
        <tissue evidence="2">Muscle</tissue>
    </source>
</reference>
<proteinExistence type="predicted"/>